<dbReference type="GO" id="GO:0000793">
    <property type="term" value="C:condensed chromosome"/>
    <property type="evidence" value="ECO:0007669"/>
    <property type="project" value="TreeGrafter"/>
</dbReference>
<dbReference type="OrthoDB" id="27031at2759"/>
<evidence type="ECO:0000256" key="4">
    <source>
        <dbReference type="ARBA" id="ARBA00023242"/>
    </source>
</evidence>
<dbReference type="PANTHER" id="PTHR32086:SF0">
    <property type="entry name" value="FANCONI ANEMIA GROUP D2 PROTEIN"/>
    <property type="match status" value="1"/>
</dbReference>
<gene>
    <name evidence="7" type="ORF">H257_14937</name>
</gene>
<dbReference type="GO" id="GO:0007129">
    <property type="term" value="P:homologous chromosome pairing at meiosis"/>
    <property type="evidence" value="ECO:0007669"/>
    <property type="project" value="TreeGrafter"/>
</dbReference>
<keyword evidence="4" id="KW-0539">Nucleus</keyword>
<evidence type="ECO:0000313" key="7">
    <source>
        <dbReference type="EMBL" id="ETV69315.1"/>
    </source>
</evidence>
<evidence type="ECO:0000256" key="6">
    <source>
        <dbReference type="SAM" id="MobiDB-lite"/>
    </source>
</evidence>
<keyword evidence="2" id="KW-1017">Isopeptide bond</keyword>
<keyword evidence="3" id="KW-0832">Ubl conjugation</keyword>
<reference evidence="7" key="1">
    <citation type="submission" date="2013-12" db="EMBL/GenBank/DDBJ databases">
        <title>The Genome Sequence of Aphanomyces astaci APO3.</title>
        <authorList>
            <consortium name="The Broad Institute Genomics Platform"/>
            <person name="Russ C."/>
            <person name="Tyler B."/>
            <person name="van West P."/>
            <person name="Dieguez-Uribeondo J."/>
            <person name="Young S.K."/>
            <person name="Zeng Q."/>
            <person name="Gargeya S."/>
            <person name="Fitzgerald M."/>
            <person name="Abouelleil A."/>
            <person name="Alvarado L."/>
            <person name="Chapman S.B."/>
            <person name="Gainer-Dewar J."/>
            <person name="Goldberg J."/>
            <person name="Griggs A."/>
            <person name="Gujja S."/>
            <person name="Hansen M."/>
            <person name="Howarth C."/>
            <person name="Imamovic A."/>
            <person name="Ireland A."/>
            <person name="Larimer J."/>
            <person name="McCowan C."/>
            <person name="Murphy C."/>
            <person name="Pearson M."/>
            <person name="Poon T.W."/>
            <person name="Priest M."/>
            <person name="Roberts A."/>
            <person name="Saif S."/>
            <person name="Shea T."/>
            <person name="Sykes S."/>
            <person name="Wortman J."/>
            <person name="Nusbaum C."/>
            <person name="Birren B."/>
        </authorList>
    </citation>
    <scope>NUCLEOTIDE SEQUENCE [LARGE SCALE GENOMIC DNA]</scope>
    <source>
        <strain evidence="7">APO3</strain>
    </source>
</reference>
<dbReference type="VEuPathDB" id="FungiDB:H257_14937"/>
<dbReference type="GO" id="GO:0070182">
    <property type="term" value="F:DNA polymerase binding"/>
    <property type="evidence" value="ECO:0007669"/>
    <property type="project" value="TreeGrafter"/>
</dbReference>
<evidence type="ECO:0000256" key="1">
    <source>
        <dbReference type="ARBA" id="ARBA00004123"/>
    </source>
</evidence>
<name>W4FPB7_APHAT</name>
<comment type="subcellular location">
    <subcellularLocation>
        <location evidence="1">Nucleus</location>
    </subcellularLocation>
</comment>
<accession>W4FPB7</accession>
<dbReference type="STRING" id="112090.W4FPB7"/>
<dbReference type="GeneID" id="20816933"/>
<evidence type="ECO:0000256" key="2">
    <source>
        <dbReference type="ARBA" id="ARBA00022499"/>
    </source>
</evidence>
<feature type="compositionally biased region" description="Low complexity" evidence="6">
    <location>
        <begin position="1276"/>
        <end position="1288"/>
    </location>
</feature>
<dbReference type="EMBL" id="KI913177">
    <property type="protein sequence ID" value="ETV69315.1"/>
    <property type="molecule type" value="Genomic_DNA"/>
</dbReference>
<dbReference type="GO" id="GO:0031573">
    <property type="term" value="P:mitotic intra-S DNA damage checkpoint signaling"/>
    <property type="evidence" value="ECO:0007669"/>
    <property type="project" value="TreeGrafter"/>
</dbReference>
<proteinExistence type="inferred from homology"/>
<protein>
    <recommendedName>
        <fullName evidence="8">Fanconi anemia group D2 protein</fullName>
    </recommendedName>
</protein>
<dbReference type="GO" id="GO:0036297">
    <property type="term" value="P:interstrand cross-link repair"/>
    <property type="evidence" value="ECO:0007669"/>
    <property type="project" value="TreeGrafter"/>
</dbReference>
<evidence type="ECO:0000256" key="3">
    <source>
        <dbReference type="ARBA" id="ARBA00022843"/>
    </source>
</evidence>
<evidence type="ECO:0000256" key="5">
    <source>
        <dbReference type="ARBA" id="ARBA00093456"/>
    </source>
</evidence>
<dbReference type="RefSeq" id="XP_009841172.1">
    <property type="nucleotide sequence ID" value="XM_009842870.1"/>
</dbReference>
<dbReference type="PANTHER" id="PTHR32086">
    <property type="entry name" value="FANCONI ANEMIA GROUP D2 PROTEIN"/>
    <property type="match status" value="1"/>
</dbReference>
<comment type="similarity">
    <text evidence="5">Belongs to the Fanconi anemia protein FANCD2 family.</text>
</comment>
<feature type="region of interest" description="Disordered" evidence="6">
    <location>
        <begin position="1273"/>
        <end position="1297"/>
    </location>
</feature>
<evidence type="ECO:0008006" key="8">
    <source>
        <dbReference type="Google" id="ProtNLM"/>
    </source>
</evidence>
<dbReference type="GO" id="GO:1990918">
    <property type="term" value="P:double-strand break repair involved in meiotic recombination"/>
    <property type="evidence" value="ECO:0007669"/>
    <property type="project" value="TreeGrafter"/>
</dbReference>
<dbReference type="InterPro" id="IPR029448">
    <property type="entry name" value="FANCD2"/>
</dbReference>
<dbReference type="Pfam" id="PF14631">
    <property type="entry name" value="FancD2"/>
    <property type="match status" value="3"/>
</dbReference>
<sequence>MMAKKRKRANATGVIAAWETFWDAMEDVAAEAPDTDHRISIFKAETREDDFIAVERALSLQPPDATLRDLEMLLADPLELQSMLTSFSEKDSFMRILLRHESIQTPLLNLLLEHLSEFAQKAVDETGTIVGGLMPSSGICSLILRHIRWMECVYEPSALTEHLLTTLNTYPMFLQKDILHILPELVADNDFQLAVDTLLETISSENELVVPAIEALSNFNMPVDISDDVTRCILGRLTSSSLQDMPGLVRFLVQTATDANAVETLDAIRDKVSECILQTAAASNDEAFLLQQFVHGLGFRSDLLACFFKLVATSTAASLLDVWTLVGLHSSQSGPGKVKAAAVFVKNAANGVFTKEVLHGALAAHLGGLTPYLNSVVHLAGAALQAPDAVAMGQFMLTIVFNQLATARDDHVYEYQIQIVSDLVDFAMSSGGESTVDGALDTLLALSSHEQHSLDKFLSLLKHLLDCIERFSVDQCRRVYQLLFGVGGSTDPDLCITVRKQLYHQDNLYRTRGMLGYICCLEADLYDENNIINNMDGLDESEGGNPDQLEKRMRDRLDILRDACRKQANALSFMYAELNHLVHRMGRRGHRTSQMLAILDEKYSDVLMQEFLPGFDARGHQQGAYKRPVFNDTFRCDQWAITRLNSPVYLDLMTLVACQDTMERPLYLSSLLNLVVSCYKRSDTLENIGTVLICPILLMEKSAIPELGDMPTDAQDGVFLALWHAVNWCRDLINCFSSDAALASKVLTRLENAVEFESILYDAIANCPTSVWLPPGSDMSTNQLKKPSFKPPQLNNKKVKAAVAPIGPRLHAIRASFTRVHPQVIGILPTSKDSIDPPSLLFLVDQFLSMLRTSLAKSCTITPATQLKAPRSKLVHSGVYAPGFAVFDEHLKFHLLNVANNVRWVLHAPQLPRHSTLYELVTKYFECIVVIAKAQSLFEQQKQTLMQLVALQQLILPVEQHHVPMEDVRQSATALSAMSDALVHMQSTLTCLDITLAGHVLTALVALERLKIRWNDLHVKALLFSAPRDPAPPVAALALSYLRRDWAHDQPSTDPSKLKSADLATFLDAYFEFSPHPLDSVQDVACCGVVNLLETFSSTTANEFYPTLTKKTIGVYVRACFETVVRGTARLDVAPQGGNNPVHVLHYLHQAALLFKLLVGLTRSFQTGMVVASVLKHSSGFLHNVLRAMPFFESHFVGHSKRILGILKHVQGGTRRLQMLCAHGKSIQDASAAAHVPKLKKLLERLIYETGKLAREHNLMDAFSTGILKQRNLDGSAAPPEAASSDESVSTEQDEED</sequence>
<dbReference type="GO" id="GO:0005634">
    <property type="term" value="C:nucleus"/>
    <property type="evidence" value="ECO:0007669"/>
    <property type="project" value="UniProtKB-SubCell"/>
</dbReference>
<organism evidence="7">
    <name type="scientific">Aphanomyces astaci</name>
    <name type="common">Crayfish plague agent</name>
    <dbReference type="NCBI Taxonomy" id="112090"/>
    <lineage>
        <taxon>Eukaryota</taxon>
        <taxon>Sar</taxon>
        <taxon>Stramenopiles</taxon>
        <taxon>Oomycota</taxon>
        <taxon>Saprolegniomycetes</taxon>
        <taxon>Saprolegniales</taxon>
        <taxon>Verrucalvaceae</taxon>
        <taxon>Aphanomyces</taxon>
    </lineage>
</organism>